<reference evidence="2 3" key="1">
    <citation type="submission" date="2023-07" db="EMBL/GenBank/DDBJ databases">
        <title>Genomic Encyclopedia of Type Strains, Phase IV (KMG-IV): sequencing the most valuable type-strain genomes for metagenomic binning, comparative biology and taxonomic classification.</title>
        <authorList>
            <person name="Goeker M."/>
        </authorList>
    </citation>
    <scope>NUCLEOTIDE SEQUENCE [LARGE SCALE GENOMIC DNA]</scope>
    <source>
        <strain evidence="2 3">DSM 5896</strain>
    </source>
</reference>
<dbReference type="EMBL" id="JAUSVK010000001">
    <property type="protein sequence ID" value="MDQ0392896.1"/>
    <property type="molecule type" value="Genomic_DNA"/>
</dbReference>
<evidence type="ECO:0000313" key="3">
    <source>
        <dbReference type="Proteomes" id="UP001237448"/>
    </source>
</evidence>
<sequence length="65" mass="6884">MTLILVATLLAATAFAFFDLSAWWAQTVVLGDGNLVIAGSAIASIALLAVAFELFATFHARRSTR</sequence>
<protein>
    <submittedName>
        <fullName evidence="2">Uncharacterized protein</fullName>
    </submittedName>
</protein>
<dbReference type="Proteomes" id="UP001237448">
    <property type="component" value="Unassembled WGS sequence"/>
</dbReference>
<proteinExistence type="predicted"/>
<dbReference type="RefSeq" id="WP_307427522.1">
    <property type="nucleotide sequence ID" value="NZ_JAUSVK010000001.1"/>
</dbReference>
<feature type="transmembrane region" description="Helical" evidence="1">
    <location>
        <begin position="35"/>
        <end position="56"/>
    </location>
</feature>
<keyword evidence="1" id="KW-0812">Transmembrane</keyword>
<organism evidence="2 3">
    <name type="scientific">Labrys monachus</name>
    <dbReference type="NCBI Taxonomy" id="217067"/>
    <lineage>
        <taxon>Bacteria</taxon>
        <taxon>Pseudomonadati</taxon>
        <taxon>Pseudomonadota</taxon>
        <taxon>Alphaproteobacteria</taxon>
        <taxon>Hyphomicrobiales</taxon>
        <taxon>Xanthobacteraceae</taxon>
        <taxon>Labrys</taxon>
    </lineage>
</organism>
<comment type="caution">
    <text evidence="2">The sequence shown here is derived from an EMBL/GenBank/DDBJ whole genome shotgun (WGS) entry which is preliminary data.</text>
</comment>
<evidence type="ECO:0000256" key="1">
    <source>
        <dbReference type="SAM" id="Phobius"/>
    </source>
</evidence>
<keyword evidence="3" id="KW-1185">Reference proteome</keyword>
<gene>
    <name evidence="2" type="ORF">J3R73_002688</name>
</gene>
<keyword evidence="1" id="KW-0472">Membrane</keyword>
<keyword evidence="1" id="KW-1133">Transmembrane helix</keyword>
<evidence type="ECO:0000313" key="2">
    <source>
        <dbReference type="EMBL" id="MDQ0392896.1"/>
    </source>
</evidence>
<accession>A0ABU0FEM3</accession>
<name>A0ABU0FEM3_9HYPH</name>